<proteinExistence type="predicted"/>
<evidence type="ECO:0000313" key="2">
    <source>
        <dbReference type="Proteomes" id="UP000717996"/>
    </source>
</evidence>
<protein>
    <submittedName>
        <fullName evidence="1">Uncharacterized protein</fullName>
    </submittedName>
</protein>
<dbReference type="OrthoDB" id="2280555at2759"/>
<evidence type="ECO:0000313" key="1">
    <source>
        <dbReference type="EMBL" id="KAG1551267.1"/>
    </source>
</evidence>
<accession>A0A9P7CF59</accession>
<dbReference type="EMBL" id="JAANIT010000158">
    <property type="protein sequence ID" value="KAG1551267.1"/>
    <property type="molecule type" value="Genomic_DNA"/>
</dbReference>
<dbReference type="AlphaFoldDB" id="A0A9P7CF59"/>
<dbReference type="Proteomes" id="UP000717996">
    <property type="component" value="Unassembled WGS sequence"/>
</dbReference>
<gene>
    <name evidence="1" type="ORF">G6F51_001953</name>
</gene>
<organism evidence="1 2">
    <name type="scientific">Rhizopus oryzae</name>
    <name type="common">Mucormycosis agent</name>
    <name type="synonym">Rhizopus arrhizus var. delemar</name>
    <dbReference type="NCBI Taxonomy" id="64495"/>
    <lineage>
        <taxon>Eukaryota</taxon>
        <taxon>Fungi</taxon>
        <taxon>Fungi incertae sedis</taxon>
        <taxon>Mucoromycota</taxon>
        <taxon>Mucoromycotina</taxon>
        <taxon>Mucoromycetes</taxon>
        <taxon>Mucorales</taxon>
        <taxon>Mucorineae</taxon>
        <taxon>Rhizopodaceae</taxon>
        <taxon>Rhizopus</taxon>
    </lineage>
</organism>
<sequence length="231" mass="27123">MNNIIDITDRLPGSHLELFNDTHQEQIIEALSVKKLDKITLNTTVFDDIIEKFSNIESSYELMKTIKEIEETKNGNMNIKRVYQQILESWVSHSYLYDMNEDNSEQYYISYDCKIDMRVTIPSKKPVDLSIVEYANKASSSKYYKDKVKTVLCSAIYQRNYQKENNNIKQVPAMLIARLENQILLYYQIDNNWGVVDKVEDADVPQYCPGYQRRCHQGLRQLNKVLQGLLR</sequence>
<reference evidence="1" key="1">
    <citation type="journal article" date="2020" name="Microb. Genom.">
        <title>Genetic diversity of clinical and environmental Mucorales isolates obtained from an investigation of mucormycosis cases among solid organ transplant recipients.</title>
        <authorList>
            <person name="Nguyen M.H."/>
            <person name="Kaul D."/>
            <person name="Muto C."/>
            <person name="Cheng S.J."/>
            <person name="Richter R.A."/>
            <person name="Bruno V.M."/>
            <person name="Liu G."/>
            <person name="Beyhan S."/>
            <person name="Sundermann A.J."/>
            <person name="Mounaud S."/>
            <person name="Pasculle A.W."/>
            <person name="Nierman W.C."/>
            <person name="Driscoll E."/>
            <person name="Cumbie R."/>
            <person name="Clancy C.J."/>
            <person name="Dupont C.L."/>
        </authorList>
    </citation>
    <scope>NUCLEOTIDE SEQUENCE</scope>
    <source>
        <strain evidence="1">GL16</strain>
    </source>
</reference>
<name>A0A9P7CF59_RHIOR</name>
<comment type="caution">
    <text evidence="1">The sequence shown here is derived from an EMBL/GenBank/DDBJ whole genome shotgun (WGS) entry which is preliminary data.</text>
</comment>